<reference evidence="8" key="1">
    <citation type="journal article" date="2013" name="Nature">
        <title>Draft genome of the wheat A-genome progenitor Triticum urartu.</title>
        <authorList>
            <person name="Ling H.Q."/>
            <person name="Zhao S."/>
            <person name="Liu D."/>
            <person name="Wang J."/>
            <person name="Sun H."/>
            <person name="Zhang C."/>
            <person name="Fan H."/>
            <person name="Li D."/>
            <person name="Dong L."/>
            <person name="Tao Y."/>
            <person name="Gao C."/>
            <person name="Wu H."/>
            <person name="Li Y."/>
            <person name="Cui Y."/>
            <person name="Guo X."/>
            <person name="Zheng S."/>
            <person name="Wang B."/>
            <person name="Yu K."/>
            <person name="Liang Q."/>
            <person name="Yang W."/>
            <person name="Lou X."/>
            <person name="Chen J."/>
            <person name="Feng M."/>
            <person name="Jian J."/>
            <person name="Zhang X."/>
            <person name="Luo G."/>
            <person name="Jiang Y."/>
            <person name="Liu J."/>
            <person name="Wang Z."/>
            <person name="Sha Y."/>
            <person name="Zhang B."/>
            <person name="Wu H."/>
            <person name="Tang D."/>
            <person name="Shen Q."/>
            <person name="Xue P."/>
            <person name="Zou S."/>
            <person name="Wang X."/>
            <person name="Liu X."/>
            <person name="Wang F."/>
            <person name="Yang Y."/>
            <person name="An X."/>
            <person name="Dong Z."/>
            <person name="Zhang K."/>
            <person name="Zhang X."/>
            <person name="Luo M.C."/>
            <person name="Dvorak J."/>
            <person name="Tong Y."/>
            <person name="Wang J."/>
            <person name="Yang H."/>
            <person name="Li Z."/>
            <person name="Wang D."/>
            <person name="Zhang A."/>
            <person name="Wang J."/>
        </authorList>
    </citation>
    <scope>NUCLEOTIDE SEQUENCE</scope>
    <source>
        <strain evidence="8">cv. G1812</strain>
    </source>
</reference>
<accession>A0A8R7QYS7</accession>
<evidence type="ECO:0000256" key="2">
    <source>
        <dbReference type="ARBA" id="ARBA00023015"/>
    </source>
</evidence>
<feature type="region of interest" description="Disordered" evidence="6">
    <location>
        <begin position="118"/>
        <end position="148"/>
    </location>
</feature>
<evidence type="ECO:0008006" key="9">
    <source>
        <dbReference type="Google" id="ProtNLM"/>
    </source>
</evidence>
<feature type="compositionally biased region" description="Acidic residues" evidence="6">
    <location>
        <begin position="120"/>
        <end position="144"/>
    </location>
</feature>
<dbReference type="GO" id="GO:0003677">
    <property type="term" value="F:DNA binding"/>
    <property type="evidence" value="ECO:0007669"/>
    <property type="project" value="UniProtKB-KW"/>
</dbReference>
<evidence type="ECO:0000256" key="4">
    <source>
        <dbReference type="ARBA" id="ARBA00023163"/>
    </source>
</evidence>
<evidence type="ECO:0000256" key="3">
    <source>
        <dbReference type="ARBA" id="ARBA00023125"/>
    </source>
</evidence>
<keyword evidence="8" id="KW-1185">Reference proteome</keyword>
<keyword evidence="3" id="KW-0238">DNA-binding</keyword>
<reference evidence="7" key="2">
    <citation type="submission" date="2018-03" db="EMBL/GenBank/DDBJ databases">
        <title>The Triticum urartu genome reveals the dynamic nature of wheat genome evolution.</title>
        <authorList>
            <person name="Ling H."/>
            <person name="Ma B."/>
            <person name="Shi X."/>
            <person name="Liu H."/>
            <person name="Dong L."/>
            <person name="Sun H."/>
            <person name="Cao Y."/>
            <person name="Gao Q."/>
            <person name="Zheng S."/>
            <person name="Li Y."/>
            <person name="Yu Y."/>
            <person name="Du H."/>
            <person name="Qi M."/>
            <person name="Li Y."/>
            <person name="Yu H."/>
            <person name="Cui Y."/>
            <person name="Wang N."/>
            <person name="Chen C."/>
            <person name="Wu H."/>
            <person name="Zhao Y."/>
            <person name="Zhang J."/>
            <person name="Li Y."/>
            <person name="Zhou W."/>
            <person name="Zhang B."/>
            <person name="Hu W."/>
            <person name="Eijk M."/>
            <person name="Tang J."/>
            <person name="Witsenboer H."/>
            <person name="Zhao S."/>
            <person name="Li Z."/>
            <person name="Zhang A."/>
            <person name="Wang D."/>
            <person name="Liang C."/>
        </authorList>
    </citation>
    <scope>NUCLEOTIDE SEQUENCE [LARGE SCALE GENOMIC DNA]</scope>
    <source>
        <strain evidence="7">cv. G1812</strain>
    </source>
</reference>
<dbReference type="EnsemblPlants" id="TuG1812G0700000636.01.T03">
    <property type="protein sequence ID" value="TuG1812G0700000636.01.T03"/>
    <property type="gene ID" value="TuG1812G0700000636.01"/>
</dbReference>
<dbReference type="Gramene" id="TuG1812G0700000636.01.T03">
    <property type="protein sequence ID" value="TuG1812G0700000636.01.T03"/>
    <property type="gene ID" value="TuG1812G0700000636.01"/>
</dbReference>
<dbReference type="Proteomes" id="UP000015106">
    <property type="component" value="Chromosome 7"/>
</dbReference>
<dbReference type="GO" id="GO:0005634">
    <property type="term" value="C:nucleus"/>
    <property type="evidence" value="ECO:0007669"/>
    <property type="project" value="UniProtKB-SubCell"/>
</dbReference>
<gene>
    <name evidence="7" type="primary">LOC125523476</name>
</gene>
<sequence>MAGASGQEVCGVCFNHCNYESKGSGFSMFAWEESNNAGVVPCNERARFNNVTGERVMFVANQRTYTVKCYKGRTKSAMYGRGWRKLYDDNKLGKGQMVVFFLDEPSPRAAICVIQVGNGSEDEQPMEEGDPIEDSYSDDEDGEASSDGGEGIVRTMVLLLNETEGFQLQGPLPLSDDFIGFPFFHRLTRTDIRLGMMIERGIETKTESSLKEGLGQQLKTDHMKESKDLTRDCLNNVPHTGTVFEVEGGKPGSDRNEEGRDKCVEDTDLEERGYDVKITDTEASKGLLYEEVLTSLSKSAQRKERREALLERKKKRARIDPTTTKATIDEIATKAYSRCSMPYFSEIVNLMCKS</sequence>
<proteinExistence type="predicted"/>
<evidence type="ECO:0000256" key="5">
    <source>
        <dbReference type="ARBA" id="ARBA00023242"/>
    </source>
</evidence>
<dbReference type="SUPFAM" id="SSF101936">
    <property type="entry name" value="DNA-binding pseudobarrel domain"/>
    <property type="match status" value="1"/>
</dbReference>
<keyword evidence="5" id="KW-0539">Nucleus</keyword>
<dbReference type="InterPro" id="IPR015300">
    <property type="entry name" value="DNA-bd_pseudobarrel_sf"/>
</dbReference>
<evidence type="ECO:0000313" key="7">
    <source>
        <dbReference type="EnsemblPlants" id="TuG1812G0700000636.01.T03"/>
    </source>
</evidence>
<dbReference type="Gene3D" id="2.40.330.10">
    <property type="entry name" value="DNA-binding pseudobarrel domain"/>
    <property type="match status" value="1"/>
</dbReference>
<keyword evidence="4" id="KW-0804">Transcription</keyword>
<evidence type="ECO:0000256" key="1">
    <source>
        <dbReference type="ARBA" id="ARBA00004123"/>
    </source>
</evidence>
<keyword evidence="2" id="KW-0805">Transcription regulation</keyword>
<organism evidence="7 8">
    <name type="scientific">Triticum urartu</name>
    <name type="common">Red wild einkorn</name>
    <name type="synonym">Crithodium urartu</name>
    <dbReference type="NCBI Taxonomy" id="4572"/>
    <lineage>
        <taxon>Eukaryota</taxon>
        <taxon>Viridiplantae</taxon>
        <taxon>Streptophyta</taxon>
        <taxon>Embryophyta</taxon>
        <taxon>Tracheophyta</taxon>
        <taxon>Spermatophyta</taxon>
        <taxon>Magnoliopsida</taxon>
        <taxon>Liliopsida</taxon>
        <taxon>Poales</taxon>
        <taxon>Poaceae</taxon>
        <taxon>BOP clade</taxon>
        <taxon>Pooideae</taxon>
        <taxon>Triticodae</taxon>
        <taxon>Triticeae</taxon>
        <taxon>Triticinae</taxon>
        <taxon>Triticum</taxon>
    </lineage>
</organism>
<dbReference type="AlphaFoldDB" id="A0A8R7QYS7"/>
<protein>
    <recommendedName>
        <fullName evidence="9">TF-B3 domain-containing protein</fullName>
    </recommendedName>
</protein>
<evidence type="ECO:0000256" key="6">
    <source>
        <dbReference type="SAM" id="MobiDB-lite"/>
    </source>
</evidence>
<reference evidence="7" key="3">
    <citation type="submission" date="2022-06" db="UniProtKB">
        <authorList>
            <consortium name="EnsemblPlants"/>
        </authorList>
    </citation>
    <scope>IDENTIFICATION</scope>
</reference>
<comment type="subcellular location">
    <subcellularLocation>
        <location evidence="1">Nucleus</location>
    </subcellularLocation>
</comment>
<name>A0A8R7QYS7_TRIUA</name>
<evidence type="ECO:0000313" key="8">
    <source>
        <dbReference type="Proteomes" id="UP000015106"/>
    </source>
</evidence>